<evidence type="ECO:0000313" key="7">
    <source>
        <dbReference type="Proteomes" id="UP000622648"/>
    </source>
</evidence>
<evidence type="ECO:0000313" key="5">
    <source>
        <dbReference type="EMBL" id="TCO31205.1"/>
    </source>
</evidence>
<dbReference type="GO" id="GO:0000160">
    <property type="term" value="P:phosphorelay signal transduction system"/>
    <property type="evidence" value="ECO:0007669"/>
    <property type="project" value="InterPro"/>
</dbReference>
<organism evidence="5 6">
    <name type="scientific">Pedobacter psychrotolerans</name>
    <dbReference type="NCBI Taxonomy" id="1843235"/>
    <lineage>
        <taxon>Bacteria</taxon>
        <taxon>Pseudomonadati</taxon>
        <taxon>Bacteroidota</taxon>
        <taxon>Sphingobacteriia</taxon>
        <taxon>Sphingobacteriales</taxon>
        <taxon>Sphingobacteriaceae</taxon>
        <taxon>Pedobacter</taxon>
    </lineage>
</organism>
<dbReference type="Proteomes" id="UP000622648">
    <property type="component" value="Unassembled WGS sequence"/>
</dbReference>
<dbReference type="OrthoDB" id="677887at2"/>
<dbReference type="PANTHER" id="PTHR44591">
    <property type="entry name" value="STRESS RESPONSE REGULATOR PROTEIN 1"/>
    <property type="match status" value="1"/>
</dbReference>
<keyword evidence="7" id="KW-1185">Reference proteome</keyword>
<dbReference type="Pfam" id="PF00072">
    <property type="entry name" value="Response_reg"/>
    <property type="match status" value="1"/>
</dbReference>
<dbReference type="InterPro" id="IPR001789">
    <property type="entry name" value="Sig_transdc_resp-reg_receiver"/>
</dbReference>
<evidence type="ECO:0000256" key="2">
    <source>
        <dbReference type="PROSITE-ProRule" id="PRU00169"/>
    </source>
</evidence>
<feature type="domain" description="Response regulatory" evidence="3">
    <location>
        <begin position="3"/>
        <end position="117"/>
    </location>
</feature>
<dbReference type="SUPFAM" id="SSF52172">
    <property type="entry name" value="CheY-like"/>
    <property type="match status" value="1"/>
</dbReference>
<dbReference type="EMBL" id="SLWO01000001">
    <property type="protein sequence ID" value="TCO31205.1"/>
    <property type="molecule type" value="Genomic_DNA"/>
</dbReference>
<gene>
    <name evidence="5" type="ORF">EV200_101653</name>
    <name evidence="4" type="ORF">GCM10011413_04130</name>
</gene>
<dbReference type="PROSITE" id="PS50110">
    <property type="entry name" value="RESPONSE_REGULATORY"/>
    <property type="match status" value="1"/>
</dbReference>
<dbReference type="SMART" id="SM00448">
    <property type="entry name" value="REC"/>
    <property type="match status" value="1"/>
</dbReference>
<reference evidence="7" key="2">
    <citation type="journal article" date="2019" name="Int. J. Syst. Evol. Microbiol.">
        <title>The Global Catalogue of Microorganisms (GCM) 10K type strain sequencing project: providing services to taxonomists for standard genome sequencing and annotation.</title>
        <authorList>
            <consortium name="The Broad Institute Genomics Platform"/>
            <consortium name="The Broad Institute Genome Sequencing Center for Infectious Disease"/>
            <person name="Wu L."/>
            <person name="Ma J."/>
        </authorList>
    </citation>
    <scope>NUCLEOTIDE SEQUENCE [LARGE SCALE GENOMIC DNA]</scope>
    <source>
        <strain evidence="7">CGMCC 1.15644</strain>
    </source>
</reference>
<dbReference type="EMBL" id="BMJO01000001">
    <property type="protein sequence ID" value="GGE41424.1"/>
    <property type="molecule type" value="Genomic_DNA"/>
</dbReference>
<evidence type="ECO:0000313" key="4">
    <source>
        <dbReference type="EMBL" id="GGE41424.1"/>
    </source>
</evidence>
<dbReference type="PANTHER" id="PTHR44591:SF3">
    <property type="entry name" value="RESPONSE REGULATORY DOMAIN-CONTAINING PROTEIN"/>
    <property type="match status" value="1"/>
</dbReference>
<proteinExistence type="predicted"/>
<reference evidence="5 6" key="3">
    <citation type="submission" date="2019-03" db="EMBL/GenBank/DDBJ databases">
        <title>Genomic Encyclopedia of Type Strains, Phase IV (KMG-IV): sequencing the most valuable type-strain genomes for metagenomic binning, comparative biology and taxonomic classification.</title>
        <authorList>
            <person name="Goeker M."/>
        </authorList>
    </citation>
    <scope>NUCLEOTIDE SEQUENCE [LARGE SCALE GENOMIC DNA]</scope>
    <source>
        <strain evidence="5 6">DSM 103236</strain>
    </source>
</reference>
<dbReference type="InterPro" id="IPR050595">
    <property type="entry name" value="Bact_response_regulator"/>
</dbReference>
<sequence>MAKILVLENDFSNAEVIQLILEDQHYEVACIHEAEILQDTIKTFDPDLILMDIILDTYDGRDICNALKENRLTSHIPIMLMTAMLESQVYARENKADAVLFKPFEYTRLNQEVANLIAV</sequence>
<reference evidence="4" key="4">
    <citation type="submission" date="2024-05" db="EMBL/GenBank/DDBJ databases">
        <authorList>
            <person name="Sun Q."/>
            <person name="Zhou Y."/>
        </authorList>
    </citation>
    <scope>NUCLEOTIDE SEQUENCE</scope>
    <source>
        <strain evidence="4">CGMCC 1.15644</strain>
    </source>
</reference>
<evidence type="ECO:0000259" key="3">
    <source>
        <dbReference type="PROSITE" id="PS50110"/>
    </source>
</evidence>
<protein>
    <submittedName>
        <fullName evidence="5">Response regulator receiver domain-containing protein</fullName>
    </submittedName>
</protein>
<feature type="modified residue" description="4-aspartylphosphate" evidence="2">
    <location>
        <position position="52"/>
    </location>
</feature>
<evidence type="ECO:0000256" key="1">
    <source>
        <dbReference type="ARBA" id="ARBA00022553"/>
    </source>
</evidence>
<dbReference type="InterPro" id="IPR011006">
    <property type="entry name" value="CheY-like_superfamily"/>
</dbReference>
<accession>A0A4R2HMX3</accession>
<evidence type="ECO:0000313" key="6">
    <source>
        <dbReference type="Proteomes" id="UP000295684"/>
    </source>
</evidence>
<comment type="caution">
    <text evidence="5">The sequence shown here is derived from an EMBL/GenBank/DDBJ whole genome shotgun (WGS) entry which is preliminary data.</text>
</comment>
<dbReference type="Gene3D" id="3.40.50.2300">
    <property type="match status" value="1"/>
</dbReference>
<keyword evidence="1 2" id="KW-0597">Phosphoprotein</keyword>
<name>A0A4R2HMX3_9SPHI</name>
<dbReference type="RefSeq" id="WP_132529342.1">
    <property type="nucleotide sequence ID" value="NZ_BMJO01000001.1"/>
</dbReference>
<reference evidence="4" key="1">
    <citation type="journal article" date="2014" name="Int. J. Syst. Evol. Microbiol.">
        <title>Complete genome of a new Firmicutes species belonging to the dominant human colonic microbiota ('Ruminococcus bicirculans') reveals two chromosomes and a selective capacity to utilize plant glucans.</title>
        <authorList>
            <consortium name="NISC Comparative Sequencing Program"/>
            <person name="Wegmann U."/>
            <person name="Louis P."/>
            <person name="Goesmann A."/>
            <person name="Henrissat B."/>
            <person name="Duncan S.H."/>
            <person name="Flint H.J."/>
        </authorList>
    </citation>
    <scope>NUCLEOTIDE SEQUENCE</scope>
    <source>
        <strain evidence="4">CGMCC 1.15644</strain>
    </source>
</reference>
<dbReference type="AlphaFoldDB" id="A0A4R2HMX3"/>
<dbReference type="Proteomes" id="UP000295684">
    <property type="component" value="Unassembled WGS sequence"/>
</dbReference>